<dbReference type="GeneID" id="301710963"/>
<name>A0A8F3E0K4_9PROT</name>
<dbReference type="EMBL" id="CP071137">
    <property type="protein sequence ID" value="QWY77592.1"/>
    <property type="molecule type" value="Genomic_DNA"/>
</dbReference>
<evidence type="ECO:0000313" key="3">
    <source>
        <dbReference type="Proteomes" id="UP000075653"/>
    </source>
</evidence>
<evidence type="ECO:0000313" key="2">
    <source>
        <dbReference type="EMBL" id="QWY77592.1"/>
    </source>
</evidence>
<reference evidence="1 3" key="1">
    <citation type="submission" date="2016-01" db="EMBL/GenBank/DDBJ databases">
        <title>Genome sequence of the acidophilic iron oxidising Ferrovum strain Z-31.</title>
        <authorList>
            <person name="Poehlein A."/>
            <person name="Ullrich S.R."/>
            <person name="Schloemann M."/>
            <person name="Muehling M."/>
            <person name="Daniel R."/>
        </authorList>
    </citation>
    <scope>NUCLEOTIDE SEQUENCE [LARGE SCALE GENOMIC DNA]</scope>
    <source>
        <strain evidence="1 3">Z-31</strain>
    </source>
</reference>
<evidence type="ECO:0000313" key="1">
    <source>
        <dbReference type="EMBL" id="KXW57779.1"/>
    </source>
</evidence>
<dbReference type="Proteomes" id="UP000075653">
    <property type="component" value="Unassembled WGS sequence"/>
</dbReference>
<sequence length="188" mass="20943">MTLITTLEQEKKLLSPVFSGKTGKPETYGFRGNLVLKEAEKFADEARPPEIMADQVILSADSQKIYFLGCHVDSLAHLSLIVNMLKPYLDAQGKYFVFAGNIDISQKYFIELDGFSFYILPLDEATVWNELLECFNLDRGNLKKLGSGEKIDAVANAAAKFVGKFKTITFEEGLAVMGPVRIPENRPV</sequence>
<accession>A0A149VX44</accession>
<dbReference type="RefSeq" id="WP_062188246.1">
    <property type="nucleotide sequence ID" value="NZ_CP053675.1"/>
</dbReference>
<proteinExistence type="predicted"/>
<keyword evidence="3" id="KW-1185">Reference proteome</keyword>
<dbReference type="EMBL" id="LRRD01000038">
    <property type="protein sequence ID" value="KXW57779.1"/>
    <property type="molecule type" value="Genomic_DNA"/>
</dbReference>
<dbReference type="AlphaFoldDB" id="A0A8F3E0K4"/>
<organism evidence="1 3">
    <name type="scientific">Ferrovum myxofaciens</name>
    <dbReference type="NCBI Taxonomy" id="416213"/>
    <lineage>
        <taxon>Bacteria</taxon>
        <taxon>Pseudomonadati</taxon>
        <taxon>Pseudomonadota</taxon>
        <taxon>Betaproteobacteria</taxon>
        <taxon>Ferrovales</taxon>
        <taxon>Ferrovaceae</taxon>
        <taxon>Ferrovum</taxon>
    </lineage>
</organism>
<dbReference type="PATRIC" id="fig|1789004.3.peg.1748"/>
<gene>
    <name evidence="1" type="ORF">FEMY_17130</name>
    <name evidence="2" type="ORF">JZL65_00445</name>
</gene>
<dbReference type="Proteomes" id="UP000683551">
    <property type="component" value="Chromosome"/>
</dbReference>
<protein>
    <submittedName>
        <fullName evidence="1">Uncharacterized protein</fullName>
    </submittedName>
</protein>
<accession>A0A8F3E0K4</accession>
<reference evidence="2" key="2">
    <citation type="submission" date="2021-02" db="EMBL/GenBank/DDBJ databases">
        <title>Comparative genomics of Ferrovum myxofaciens strains, predominant extremophile bacteria forming large biofilm stalactites in acid mine ecosystems.</title>
        <authorList>
            <person name="Burkartova K."/>
            <person name="Ridl J."/>
            <person name="Pajer P."/>
            <person name="Falteisek L."/>
        </authorList>
    </citation>
    <scope>NUCLEOTIDE SEQUENCE</scope>
    <source>
        <strain evidence="2">MI1III</strain>
    </source>
</reference>